<comment type="caution">
    <text evidence="1">The sequence shown here is derived from an EMBL/GenBank/DDBJ whole genome shotgun (WGS) entry which is preliminary data.</text>
</comment>
<keyword evidence="2" id="KW-1185">Reference proteome</keyword>
<dbReference type="EMBL" id="JASBWT010000010">
    <property type="protein sequence ID" value="KAJ9101246.1"/>
    <property type="molecule type" value="Genomic_DNA"/>
</dbReference>
<gene>
    <name evidence="1" type="ORF">QFC21_003465</name>
</gene>
<sequence length="156" mass="17408">MPLLLDNDALESFTLGAPLVETNGSRSKLPHETALENATSPSNDAAIWKSDMSLDERRARRQWLSGGRGRKGLRVMIVTENFLPKVDGVTRTLARLLTHLEAQGHECMVLGPQTGMREVNLTACSRCSNIATYATLFGLPWLEPIIWKWQSYLLSK</sequence>
<reference evidence="1" key="1">
    <citation type="submission" date="2023-04" db="EMBL/GenBank/DDBJ databases">
        <title>Draft Genome sequencing of Naganishia species isolated from polar environments using Oxford Nanopore Technology.</title>
        <authorList>
            <person name="Leo P."/>
            <person name="Venkateswaran K."/>
        </authorList>
    </citation>
    <scope>NUCLEOTIDE SEQUENCE</scope>
    <source>
        <strain evidence="1">MNA-CCFEE 5423</strain>
    </source>
</reference>
<name>A0ACC2VRJ2_9TREE</name>
<accession>A0ACC2VRJ2</accession>
<organism evidence="1 2">
    <name type="scientific">Naganishia friedmannii</name>
    <dbReference type="NCBI Taxonomy" id="89922"/>
    <lineage>
        <taxon>Eukaryota</taxon>
        <taxon>Fungi</taxon>
        <taxon>Dikarya</taxon>
        <taxon>Basidiomycota</taxon>
        <taxon>Agaricomycotina</taxon>
        <taxon>Tremellomycetes</taxon>
        <taxon>Filobasidiales</taxon>
        <taxon>Filobasidiaceae</taxon>
        <taxon>Naganishia</taxon>
    </lineage>
</organism>
<dbReference type="Proteomes" id="UP001227268">
    <property type="component" value="Unassembled WGS sequence"/>
</dbReference>
<evidence type="ECO:0000313" key="1">
    <source>
        <dbReference type="EMBL" id="KAJ9101246.1"/>
    </source>
</evidence>
<protein>
    <submittedName>
        <fullName evidence="1">Uncharacterized protein</fullName>
    </submittedName>
</protein>
<evidence type="ECO:0000313" key="2">
    <source>
        <dbReference type="Proteomes" id="UP001227268"/>
    </source>
</evidence>
<proteinExistence type="predicted"/>